<keyword evidence="5 13" id="KW-1133">Transmembrane helix</keyword>
<evidence type="ECO:0000256" key="11">
    <source>
        <dbReference type="ARBA" id="ARBA00023286"/>
    </source>
</evidence>
<feature type="transmembrane region" description="Helical" evidence="13">
    <location>
        <begin position="1089"/>
        <end position="1111"/>
    </location>
</feature>
<name>A0A077Z3Y6_TRITR</name>
<evidence type="ECO:0000256" key="3">
    <source>
        <dbReference type="ARBA" id="ARBA00022448"/>
    </source>
</evidence>
<reference evidence="16" key="2">
    <citation type="submission" date="2014-03" db="EMBL/GenBank/DDBJ databases">
        <title>The whipworm genome and dual-species transcriptomics of an intimate host-pathogen interaction.</title>
        <authorList>
            <person name="Foth B.J."/>
            <person name="Tsai I.J."/>
            <person name="Reid A.J."/>
            <person name="Bancroft A.J."/>
            <person name="Nichol S."/>
            <person name="Tracey A."/>
            <person name="Holroyd N."/>
            <person name="Cotton J.A."/>
            <person name="Stanley E.J."/>
            <person name="Zarowiecki M."/>
            <person name="Liu J.Z."/>
            <person name="Huckvale T."/>
            <person name="Cooper P.J."/>
            <person name="Grencis R.K."/>
            <person name="Berriman M."/>
        </authorList>
    </citation>
    <scope>NUCLEOTIDE SEQUENCE [LARGE SCALE GENOMIC DNA]</scope>
</reference>
<keyword evidence="17" id="KW-1185">Reference proteome</keyword>
<sequence length="1289" mass="147067">MKEHRKGTVMLKTILKYHGWSEAVQVKNITGAISESALRSAIDIKRNASYVIISFISNQITRKSLLALSRKLNLWVVQIAEEFTATTNWKNDRPNEYVVITTPWTTMLGALISVLTDANMANLTIVYDEEYESLAKQLPIELRRNAPVQLIMLGSLFKRRGSNTFCLRVTFASNIVIMTNTEAAEQFLGEITNCASILEKFVFTKDCTSSSNLTTYADVLWIRPHFVKIPTCIDAVISWTVAGRLQNGLFIIGKELEIAFYDDIARLVVSLTEAPARSDSISEAVYSCLVKKPTMDSFCNESKRAPFVYRRDFENGTWLYYGYCIDILETLSRNLNFTYEIYEVEDGEYGRKNAIGRMNGLAAELFNGDANIALASFVPTAEREALVDFSCPFHEVTGLAVLLKDHARESALILLTIATWRVWLAVIAAASIAALLSFRNVAKPITQLEQLFQQNGIKYSVVADSSAGYYFSRLAELEDLMDLQWRTSMIKSSFDLESKVMLGYWDYPFQISYRQLWKLMRDVGMPTTIDEAVSRVLASPSPTHGFAFIATEPTVEFLEMSDCNLRMVKSKLFARHYAIGVQQGSELGPLVSKQILLLKADGFMGQLKKKWWNESGKGSCEYVEPKSEEVDMYDLVPVFSVLVTEGKKEHDVWIHQIQVIAQYQAQDALETEFMVPHANETLSQKAVSNTAVKSTALVLISFVLNSTAQMALRSYAQRKNICMIQLNFECKETQNHLQDDADDQFLLIQPPWITMANFLSSLTEEMDQSDIVILYDEAHWFLTDTLWIRPSPRRSIKKLDAFIEWSDKMKISKTVVDIGLELEIAFHWDLVSTALFLHSFPVHSRSMRRMAISCMNGTTKSGNMTYAEELCNQKPFFGSYRLLQSGTLKQDILLRIYRVIGTEQNMDMFLVANWTLENGITQFYDFGLSSAIKFARHYRIAAVEEAPFVEKYTLFSDSKPRYQGYCIDLLQLIATALNFTYEIYILPESSFGYVNAIGRVDGLVSELHNGNAHIALAPIETSFDRELFVDFTYPLNEARGMAVLIKQQQQIEPPKTLLTIVDWSVWLCLLIALCVTSSGRLPRNMSGRIIVTAWWLFTFSIIASYTANLAARLKYLDPQSELETLDQLLRQTKILYSAVSGTAEARYFQRLYEIETEFYRRWSKTVESPSLTPSERVDKSFWDYPFQLKYASVWRFMNEVGMLRSYKEGIERVLQSDRHNRSFALIGKQQIGWLKILQLMQTQELKRLEEKWWAKKATVENCEPINDDIESVSMEEIYGFNIGGGKGIM</sequence>
<evidence type="ECO:0000256" key="7">
    <source>
        <dbReference type="ARBA" id="ARBA00023065"/>
    </source>
</evidence>
<dbReference type="SUPFAM" id="SSF53850">
    <property type="entry name" value="Periplasmic binding protein-like II"/>
    <property type="match status" value="2"/>
</dbReference>
<evidence type="ECO:0000256" key="12">
    <source>
        <dbReference type="ARBA" id="ARBA00023303"/>
    </source>
</evidence>
<evidence type="ECO:0000256" key="2">
    <source>
        <dbReference type="ARBA" id="ARBA00008685"/>
    </source>
</evidence>
<dbReference type="GO" id="GO:0005886">
    <property type="term" value="C:plasma membrane"/>
    <property type="evidence" value="ECO:0007669"/>
    <property type="project" value="UniProtKB-ARBA"/>
</dbReference>
<feature type="transmembrane region" description="Helical" evidence="13">
    <location>
        <begin position="1057"/>
        <end position="1077"/>
    </location>
</feature>
<evidence type="ECO:0000256" key="5">
    <source>
        <dbReference type="ARBA" id="ARBA00022989"/>
    </source>
</evidence>
<reference evidence="16" key="1">
    <citation type="submission" date="2014-01" db="EMBL/GenBank/DDBJ databases">
        <authorList>
            <person name="Aslett M."/>
        </authorList>
    </citation>
    <scope>NUCLEOTIDE SEQUENCE</scope>
</reference>
<evidence type="ECO:0000256" key="8">
    <source>
        <dbReference type="ARBA" id="ARBA00023136"/>
    </source>
</evidence>
<dbReference type="STRING" id="36087.A0A077Z3Y6"/>
<proteinExistence type="inferred from homology"/>
<dbReference type="Gene3D" id="3.40.190.10">
    <property type="entry name" value="Periplasmic binding protein-like II"/>
    <property type="match status" value="4"/>
</dbReference>
<keyword evidence="7" id="KW-0406">Ion transport</keyword>
<evidence type="ECO:0000256" key="4">
    <source>
        <dbReference type="ARBA" id="ARBA00022692"/>
    </source>
</evidence>
<feature type="domain" description="Ionotropic glutamate receptor C-terminal" evidence="14">
    <location>
        <begin position="295"/>
        <end position="614"/>
    </location>
</feature>
<dbReference type="OrthoDB" id="5855620at2759"/>
<comment type="subcellular location">
    <subcellularLocation>
        <location evidence="1">Membrane</location>
        <topology evidence="1">Multi-pass membrane protein</topology>
    </subcellularLocation>
</comment>
<dbReference type="GO" id="GO:0043226">
    <property type="term" value="C:organelle"/>
    <property type="evidence" value="ECO:0007669"/>
    <property type="project" value="UniProtKB-ARBA"/>
</dbReference>
<evidence type="ECO:0000256" key="6">
    <source>
        <dbReference type="ARBA" id="ARBA00023054"/>
    </source>
</evidence>
<dbReference type="Pfam" id="PF00060">
    <property type="entry name" value="Lig_chan"/>
    <property type="match status" value="1"/>
</dbReference>
<evidence type="ECO:0000256" key="10">
    <source>
        <dbReference type="ARBA" id="ARBA00023180"/>
    </source>
</evidence>
<keyword evidence="12" id="KW-0407">Ion channel</keyword>
<dbReference type="PANTHER" id="PTHR18966">
    <property type="entry name" value="IONOTROPIC GLUTAMATE RECEPTOR"/>
    <property type="match status" value="1"/>
</dbReference>
<accession>A0A077Z3Y6</accession>
<gene>
    <name evidence="16" type="ORF">TTRE_0000265801</name>
</gene>
<keyword evidence="6" id="KW-0175">Coiled coil</keyword>
<dbReference type="InterPro" id="IPR019594">
    <property type="entry name" value="Glu/Gly-bd"/>
</dbReference>
<dbReference type="Pfam" id="PF10613">
    <property type="entry name" value="Lig_chan-Glu_bd"/>
    <property type="match status" value="2"/>
</dbReference>
<evidence type="ECO:0000259" key="15">
    <source>
        <dbReference type="SMART" id="SM00918"/>
    </source>
</evidence>
<dbReference type="SMART" id="SM00918">
    <property type="entry name" value="Lig_chan-Glu_bd"/>
    <property type="match status" value="2"/>
</dbReference>
<dbReference type="EMBL" id="HG805894">
    <property type="protein sequence ID" value="CDW54388.1"/>
    <property type="molecule type" value="Genomic_DNA"/>
</dbReference>
<keyword evidence="9" id="KW-0675">Receptor</keyword>
<keyword evidence="8 13" id="KW-0472">Membrane</keyword>
<dbReference type="SMART" id="SM00079">
    <property type="entry name" value="PBPe"/>
    <property type="match status" value="2"/>
</dbReference>
<comment type="similarity">
    <text evidence="2">Belongs to the glutamate-gated ion channel (TC 1.A.10.1) family.</text>
</comment>
<keyword evidence="3" id="KW-0813">Transport</keyword>
<dbReference type="InterPro" id="IPR015683">
    <property type="entry name" value="Ionotropic_Glu_rcpt"/>
</dbReference>
<protein>
    <submittedName>
        <fullName evidence="16">Lig chan and Lig chan-Glu bd domain containing pr otein</fullName>
    </submittedName>
</protein>
<evidence type="ECO:0000256" key="9">
    <source>
        <dbReference type="ARBA" id="ARBA00023170"/>
    </source>
</evidence>
<feature type="domain" description="Ionotropic glutamate receptor C-terminal" evidence="14">
    <location>
        <begin position="937"/>
        <end position="1255"/>
    </location>
</feature>
<evidence type="ECO:0000256" key="13">
    <source>
        <dbReference type="SAM" id="Phobius"/>
    </source>
</evidence>
<dbReference type="FunFam" id="3.40.190.10:FF:000078">
    <property type="entry name" value="glutamate receptor ionotropic, NMDA 3B"/>
    <property type="match status" value="2"/>
</dbReference>
<keyword evidence="4 13" id="KW-0812">Transmembrane</keyword>
<feature type="domain" description="Ionotropic glutamate receptor L-glutamate and glycine-binding" evidence="15">
    <location>
        <begin position="306"/>
        <end position="367"/>
    </location>
</feature>
<feature type="domain" description="Ionotropic glutamate receptor L-glutamate and glycine-binding" evidence="15">
    <location>
        <begin position="947"/>
        <end position="1009"/>
    </location>
</feature>
<evidence type="ECO:0000259" key="14">
    <source>
        <dbReference type="SMART" id="SM00079"/>
    </source>
</evidence>
<keyword evidence="11" id="KW-1071">Ligand-gated ion channel</keyword>
<evidence type="ECO:0000313" key="17">
    <source>
        <dbReference type="Proteomes" id="UP000030665"/>
    </source>
</evidence>
<dbReference type="Proteomes" id="UP000030665">
    <property type="component" value="Unassembled WGS sequence"/>
</dbReference>
<keyword evidence="10" id="KW-0325">Glycoprotein</keyword>
<evidence type="ECO:0000313" key="16">
    <source>
        <dbReference type="EMBL" id="CDW54388.1"/>
    </source>
</evidence>
<dbReference type="InterPro" id="IPR001320">
    <property type="entry name" value="Iontro_rcpt_C"/>
</dbReference>
<dbReference type="GO" id="GO:0015276">
    <property type="term" value="F:ligand-gated monoatomic ion channel activity"/>
    <property type="evidence" value="ECO:0007669"/>
    <property type="project" value="InterPro"/>
</dbReference>
<evidence type="ECO:0000256" key="1">
    <source>
        <dbReference type="ARBA" id="ARBA00004141"/>
    </source>
</evidence>
<organism evidence="16 17">
    <name type="scientific">Trichuris trichiura</name>
    <name type="common">Whipworm</name>
    <name type="synonym">Trichocephalus trichiurus</name>
    <dbReference type="NCBI Taxonomy" id="36087"/>
    <lineage>
        <taxon>Eukaryota</taxon>
        <taxon>Metazoa</taxon>
        <taxon>Ecdysozoa</taxon>
        <taxon>Nematoda</taxon>
        <taxon>Enoplea</taxon>
        <taxon>Dorylaimia</taxon>
        <taxon>Trichinellida</taxon>
        <taxon>Trichuridae</taxon>
        <taxon>Trichuris</taxon>
    </lineage>
</organism>
<dbReference type="AlphaFoldDB" id="A0A077Z3Y6"/>